<dbReference type="GO" id="GO:0016491">
    <property type="term" value="F:oxidoreductase activity"/>
    <property type="evidence" value="ECO:0007669"/>
    <property type="project" value="UniProtKB-KW"/>
</dbReference>
<dbReference type="Proteomes" id="UP000639643">
    <property type="component" value="Unassembled WGS sequence"/>
</dbReference>
<evidence type="ECO:0000313" key="3">
    <source>
        <dbReference type="EMBL" id="KAF6818865.1"/>
    </source>
</evidence>
<dbReference type="PANTHER" id="PTHR42901">
    <property type="entry name" value="ALCOHOL DEHYDROGENASE"/>
    <property type="match status" value="1"/>
</dbReference>
<gene>
    <name evidence="3" type="ORF">CMUS01_11833</name>
</gene>
<evidence type="ECO:0000256" key="2">
    <source>
        <dbReference type="ARBA" id="ARBA00023002"/>
    </source>
</evidence>
<dbReference type="PANTHER" id="PTHR42901:SF1">
    <property type="entry name" value="ALCOHOL DEHYDROGENASE"/>
    <property type="match status" value="1"/>
</dbReference>
<dbReference type="OrthoDB" id="1933717at2759"/>
<comment type="caution">
    <text evidence="3">The sequence shown here is derived from an EMBL/GenBank/DDBJ whole genome shotgun (WGS) entry which is preliminary data.</text>
</comment>
<dbReference type="InterPro" id="IPR036291">
    <property type="entry name" value="NAD(P)-bd_dom_sf"/>
</dbReference>
<evidence type="ECO:0000256" key="1">
    <source>
        <dbReference type="ARBA" id="ARBA00006484"/>
    </source>
</evidence>
<dbReference type="InterPro" id="IPR002347">
    <property type="entry name" value="SDR_fam"/>
</dbReference>
<sequence>MQPPLPSPTPTWHNDTYDAISPSRPELSAAGKTIVVVGAGSTIGRETSLAFAAAGAARLVLVGRTAASVAETAAQLPKSVDSLTLSVDITSEESLAAAAAAAGTWHVLVLTAGYLSEPSTIGGSAADDWWQSFETNARGTYLTAKAFLPTADQTRAAFLALTTGTTAMPAAALPGLSSYIVSKLAQTKIVEYLAAENSNLFAATLHPGMVESAIFYKSGASPDALPMDKAQLPAHFSVWLASEEAAFLNGRTVWANWDVDELKKSAEKIKGGQLFTGSIDGWPFASLS</sequence>
<accession>A0A8H6JU53</accession>
<name>A0A8H6JU53_9PEZI</name>
<protein>
    <submittedName>
        <fullName evidence="3">Short chain dehydrogenase</fullName>
    </submittedName>
</protein>
<keyword evidence="4" id="KW-1185">Reference proteome</keyword>
<organism evidence="3 4">
    <name type="scientific">Colletotrichum musicola</name>
    <dbReference type="NCBI Taxonomy" id="2175873"/>
    <lineage>
        <taxon>Eukaryota</taxon>
        <taxon>Fungi</taxon>
        <taxon>Dikarya</taxon>
        <taxon>Ascomycota</taxon>
        <taxon>Pezizomycotina</taxon>
        <taxon>Sordariomycetes</taxon>
        <taxon>Hypocreomycetidae</taxon>
        <taxon>Glomerellales</taxon>
        <taxon>Glomerellaceae</taxon>
        <taxon>Colletotrichum</taxon>
        <taxon>Colletotrichum orchidearum species complex</taxon>
    </lineage>
</organism>
<dbReference type="Pfam" id="PF00106">
    <property type="entry name" value="adh_short"/>
    <property type="match status" value="1"/>
</dbReference>
<dbReference type="AlphaFoldDB" id="A0A8H6JU53"/>
<comment type="similarity">
    <text evidence="1">Belongs to the short-chain dehydrogenases/reductases (SDR) family.</text>
</comment>
<dbReference type="EMBL" id="WIGM01000626">
    <property type="protein sequence ID" value="KAF6818865.1"/>
    <property type="molecule type" value="Genomic_DNA"/>
</dbReference>
<proteinExistence type="inferred from homology"/>
<dbReference type="CDD" id="cd05233">
    <property type="entry name" value="SDR_c"/>
    <property type="match status" value="1"/>
</dbReference>
<dbReference type="SUPFAM" id="SSF51735">
    <property type="entry name" value="NAD(P)-binding Rossmann-fold domains"/>
    <property type="match status" value="1"/>
</dbReference>
<dbReference type="Gene3D" id="3.40.50.720">
    <property type="entry name" value="NAD(P)-binding Rossmann-like Domain"/>
    <property type="match status" value="1"/>
</dbReference>
<reference evidence="3" key="1">
    <citation type="journal article" date="2020" name="Phytopathology">
        <title>Genome Sequence Resources of Colletotrichum truncatum, C. plurivorum, C. musicola, and C. sojae: Four Species Pathogenic to Soybean (Glycine max).</title>
        <authorList>
            <person name="Rogerio F."/>
            <person name="Boufleur T.R."/>
            <person name="Ciampi-Guillardi M."/>
            <person name="Sukno S.A."/>
            <person name="Thon M.R."/>
            <person name="Massola Junior N.S."/>
            <person name="Baroncelli R."/>
        </authorList>
    </citation>
    <scope>NUCLEOTIDE SEQUENCE</scope>
    <source>
        <strain evidence="3">LFN0074</strain>
    </source>
</reference>
<keyword evidence="2" id="KW-0560">Oxidoreductase</keyword>
<evidence type="ECO:0000313" key="4">
    <source>
        <dbReference type="Proteomes" id="UP000639643"/>
    </source>
</evidence>